<dbReference type="FunFam" id="1.10.287.950:FF:000001">
    <property type="entry name" value="Methyl-accepting chemotaxis sensory transducer"/>
    <property type="match status" value="1"/>
</dbReference>
<dbReference type="CDD" id="cd06225">
    <property type="entry name" value="HAMP"/>
    <property type="match status" value="1"/>
</dbReference>
<evidence type="ECO:0000256" key="6">
    <source>
        <dbReference type="SAM" id="Phobius"/>
    </source>
</evidence>
<dbReference type="Pfam" id="PF00015">
    <property type="entry name" value="MCPsignal"/>
    <property type="match status" value="1"/>
</dbReference>
<dbReference type="Gene3D" id="1.10.287.950">
    <property type="entry name" value="Methyl-accepting chemotaxis protein"/>
    <property type="match status" value="1"/>
</dbReference>
<dbReference type="Gene3D" id="3.30.450.20">
    <property type="entry name" value="PAS domain"/>
    <property type="match status" value="1"/>
</dbReference>
<dbReference type="SMART" id="SM00283">
    <property type="entry name" value="MA"/>
    <property type="match status" value="1"/>
</dbReference>
<dbReference type="GO" id="GO:0005886">
    <property type="term" value="C:plasma membrane"/>
    <property type="evidence" value="ECO:0007669"/>
    <property type="project" value="UniProtKB-SubCell"/>
</dbReference>
<comment type="subcellular location">
    <subcellularLocation>
        <location evidence="1">Cell inner membrane</location>
        <topology evidence="1">Multi-pass membrane protein</topology>
    </subcellularLocation>
</comment>
<name>A0AB38YHS8_9GAMM</name>
<evidence type="ECO:0000259" key="7">
    <source>
        <dbReference type="PROSITE" id="PS50111"/>
    </source>
</evidence>
<keyword evidence="2" id="KW-0997">Cell inner membrane</keyword>
<evidence type="ECO:0000259" key="8">
    <source>
        <dbReference type="PROSITE" id="PS50192"/>
    </source>
</evidence>
<gene>
    <name evidence="10" type="ORF">NFC81_03905</name>
</gene>
<dbReference type="PANTHER" id="PTHR32089">
    <property type="entry name" value="METHYL-ACCEPTING CHEMOTAXIS PROTEIN MCPB"/>
    <property type="match status" value="1"/>
</dbReference>
<keyword evidence="6" id="KW-0812">Transmembrane</keyword>
<feature type="transmembrane region" description="Helical" evidence="6">
    <location>
        <begin position="291"/>
        <end position="313"/>
    </location>
</feature>
<dbReference type="InterPro" id="IPR003660">
    <property type="entry name" value="HAMP_dom"/>
</dbReference>
<dbReference type="PROSITE" id="PS50111">
    <property type="entry name" value="CHEMOTAXIS_TRANSDUC_2"/>
    <property type="match status" value="1"/>
</dbReference>
<dbReference type="RefSeq" id="WP_304996227.1">
    <property type="nucleotide sequence ID" value="NZ_CP101717.1"/>
</dbReference>
<sequence length="647" mass="69881">MKFGNLSIRMQMLVTMALALVFALGSSSVLYTRMIVAQADSAILETALPAQAEAVRNALSTIVEVPVAHAAAVANDEYVRRWMAAGEPANQNDDIVAYLRRHADRHGALSAYVVSASTGAYWTEVGQTRTMLRNDPAFAWFFALLDGSVDPVVTGAVNIDTGDMSLFINHKMRDLNGRVTGIGGMALSLEAAVDTVRRYSIGEGGRLYTVTSNGIMMIHDDLSLVSNEVTLADYTSPQIAQSLLRSREFELERFVRDGVPMLVASLPLEALDWQLIIEIPEAEVYAESRNALLVASMIGLVILVVSLLLTTVVTSRLMRPVRAVSEALLEISSGEGDLTRQLPENRKDELGDLARGFNRFVSSLSGLIADVRQSNEQLHGIIGQVVDIVQRTQGSAAEQNQMTDSVATAMHEMSTTVGEITRNANETASYSQEAASAAEQADTRVEASLQNSEVMRNEIGSASSSLTDLVADVDNIVKVTEVIRDISEQTNLLALNAAIEAARAGESGRGFAVVADEVRTLASRTRSSTEDIQARIQQLQEGSQRAVTSMNAGQSATEAAVSSAQETREALRGIHEQLMQVVDMNHQIATATEEQSAVTDDVNKHVQGISDVARSSAEELEACVSACTDMMSLAEDLRKRLGRFKTE</sequence>
<accession>A0AB38YHS8</accession>
<evidence type="ECO:0000256" key="5">
    <source>
        <dbReference type="PROSITE-ProRule" id="PRU00284"/>
    </source>
</evidence>
<dbReference type="GO" id="GO:0007165">
    <property type="term" value="P:signal transduction"/>
    <property type="evidence" value="ECO:0007669"/>
    <property type="project" value="UniProtKB-KW"/>
</dbReference>
<evidence type="ECO:0000256" key="1">
    <source>
        <dbReference type="ARBA" id="ARBA00004429"/>
    </source>
</evidence>
<proteinExistence type="inferred from homology"/>
<evidence type="ECO:0000256" key="3">
    <source>
        <dbReference type="ARBA" id="ARBA00023224"/>
    </source>
</evidence>
<evidence type="ECO:0000256" key="4">
    <source>
        <dbReference type="ARBA" id="ARBA00029447"/>
    </source>
</evidence>
<keyword evidence="2" id="KW-1003">Cell membrane</keyword>
<dbReference type="Pfam" id="PF00672">
    <property type="entry name" value="HAMP"/>
    <property type="match status" value="1"/>
</dbReference>
<evidence type="ECO:0000313" key="10">
    <source>
        <dbReference type="EMBL" id="WLD58939.1"/>
    </source>
</evidence>
<dbReference type="PANTHER" id="PTHR32089:SF112">
    <property type="entry name" value="LYSOZYME-LIKE PROTEIN-RELATED"/>
    <property type="match status" value="1"/>
</dbReference>
<feature type="domain" description="Methyl-accepting transducer" evidence="7">
    <location>
        <begin position="374"/>
        <end position="610"/>
    </location>
</feature>
<keyword evidence="3 5" id="KW-0807">Transducer</keyword>
<keyword evidence="6" id="KW-0472">Membrane</keyword>
<dbReference type="SMART" id="SM00304">
    <property type="entry name" value="HAMP"/>
    <property type="match status" value="2"/>
</dbReference>
<keyword evidence="6" id="KW-1133">Transmembrane helix</keyword>
<evidence type="ECO:0000256" key="2">
    <source>
        <dbReference type="ARBA" id="ARBA00022519"/>
    </source>
</evidence>
<organism evidence="10">
    <name type="scientific">Salinispirillum sp. LH 10-3-1</name>
    <dbReference type="NCBI Taxonomy" id="2952525"/>
    <lineage>
        <taxon>Bacteria</taxon>
        <taxon>Pseudomonadati</taxon>
        <taxon>Pseudomonadota</taxon>
        <taxon>Gammaproteobacteria</taxon>
        <taxon>Oceanospirillales</taxon>
        <taxon>Saccharospirillaceae</taxon>
        <taxon>Salinispirillum</taxon>
    </lineage>
</organism>
<dbReference type="CDD" id="cd12912">
    <property type="entry name" value="PDC2_MCP_like"/>
    <property type="match status" value="1"/>
</dbReference>
<dbReference type="GO" id="GO:0006935">
    <property type="term" value="P:chemotaxis"/>
    <property type="evidence" value="ECO:0007669"/>
    <property type="project" value="UniProtKB-ARBA"/>
</dbReference>
<reference evidence="10" key="1">
    <citation type="submission" date="2022-07" db="EMBL/GenBank/DDBJ databases">
        <title>Complete genome sequence of Salinispirillum sp. LH10-3-1 capable of multiple carbohydrate inversion isolated from a soda lake.</title>
        <authorList>
            <person name="Liu J."/>
            <person name="Zhai Y."/>
            <person name="Zhang H."/>
            <person name="Yang H."/>
            <person name="Qu J."/>
            <person name="Li J."/>
        </authorList>
    </citation>
    <scope>NUCLEOTIDE SEQUENCE</scope>
    <source>
        <strain evidence="10">LH 10-3-1</strain>
    </source>
</reference>
<dbReference type="EMBL" id="CP101717">
    <property type="protein sequence ID" value="WLD58939.1"/>
    <property type="molecule type" value="Genomic_DNA"/>
</dbReference>
<dbReference type="CDD" id="cd11386">
    <property type="entry name" value="MCP_signal"/>
    <property type="match status" value="1"/>
</dbReference>
<evidence type="ECO:0000259" key="9">
    <source>
        <dbReference type="PROSITE" id="PS50885"/>
    </source>
</evidence>
<comment type="similarity">
    <text evidence="4">Belongs to the methyl-accepting chemotaxis (MCP) protein family.</text>
</comment>
<protein>
    <submittedName>
        <fullName evidence="10">Methyl-accepting chemotaxis protein</fullName>
    </submittedName>
</protein>
<dbReference type="SUPFAM" id="SSF58104">
    <property type="entry name" value="Methyl-accepting chemotaxis protein (MCP) signaling domain"/>
    <property type="match status" value="1"/>
</dbReference>
<dbReference type="PROSITE" id="PS50885">
    <property type="entry name" value="HAMP"/>
    <property type="match status" value="1"/>
</dbReference>
<dbReference type="PROSITE" id="PS50192">
    <property type="entry name" value="T_SNARE"/>
    <property type="match status" value="1"/>
</dbReference>
<dbReference type="InterPro" id="IPR004089">
    <property type="entry name" value="MCPsignal_dom"/>
</dbReference>
<dbReference type="AlphaFoldDB" id="A0AB38YHS8"/>
<feature type="domain" description="HAMP" evidence="9">
    <location>
        <begin position="315"/>
        <end position="369"/>
    </location>
</feature>
<feature type="domain" description="T-SNARE coiled-coil homology" evidence="8">
    <location>
        <begin position="561"/>
        <end position="623"/>
    </location>
</feature>
<dbReference type="InterPro" id="IPR000727">
    <property type="entry name" value="T_SNARE_dom"/>
</dbReference>